<dbReference type="RefSeq" id="WP_015396527.1">
    <property type="nucleotide sequence ID" value="NC_020294.1"/>
</dbReference>
<dbReference type="PATRIC" id="fig|1208919.3.peg.557"/>
<dbReference type="OrthoDB" id="8521216at2"/>
<dbReference type="Proteomes" id="UP000011547">
    <property type="component" value="Chromosome"/>
</dbReference>
<organism evidence="1 2">
    <name type="scientific">Candidatus Kinetoplastidibacterium desouzai TCC079E</name>
    <dbReference type="NCBI Taxonomy" id="1208919"/>
    <lineage>
        <taxon>Bacteria</taxon>
        <taxon>Pseudomonadati</taxon>
        <taxon>Pseudomonadota</taxon>
        <taxon>Betaproteobacteria</taxon>
        <taxon>Candidatus Kinetoplastidibacterium</taxon>
    </lineage>
</organism>
<evidence type="ECO:0000313" key="1">
    <source>
        <dbReference type="EMBL" id="AGF47116.1"/>
    </source>
</evidence>
<dbReference type="KEGG" id="kde:CDSE_0872"/>
<accession>M1LSM0</accession>
<name>M1LSM0_9PROT</name>
<dbReference type="EMBL" id="CP003803">
    <property type="protein sequence ID" value="AGF47116.1"/>
    <property type="molecule type" value="Genomic_DNA"/>
</dbReference>
<sequence>MNTNYKNKTKNTTLEKLVIKWLDLNNTTHNILAMAQNNIKIEHAISNMLPKNLELSYKTIKLDNGILSIAVPNSAHATRIRHFSVEIIKKFKELYNLDIKSLNTKIYSEIFNTQKNIEKDYKKSFLDNYSIENFKKLNKKIKDGPLKEAILRLIERNRQ</sequence>
<keyword evidence="2" id="KW-1185">Reference proteome</keyword>
<evidence type="ECO:0000313" key="2">
    <source>
        <dbReference type="Proteomes" id="UP000011547"/>
    </source>
</evidence>
<dbReference type="HOGENOM" id="CLU_114851_1_0_4"/>
<dbReference type="AlphaFoldDB" id="M1LSM0"/>
<reference evidence="1 2" key="1">
    <citation type="journal article" date="2013" name="Genome Biol. Evol.">
        <title>Genome evolution and phylogenomic analysis of candidatus kinetoplastibacterium, the betaproteobacterial endosymbionts of strigomonas and angomonas.</title>
        <authorList>
            <person name="Alves J.M."/>
            <person name="Serrano M.G."/>
            <person name="Maia da Silva F."/>
            <person name="Voegtly L.J."/>
            <person name="Matveyev A.V."/>
            <person name="Teixeira M.M."/>
            <person name="Camargo E.P."/>
            <person name="Buck G.A."/>
        </authorList>
    </citation>
    <scope>NUCLEOTIDE SEQUENCE [LARGE SCALE GENOMIC DNA]</scope>
    <source>
        <strain evidence="1 2">TCC079E</strain>
    </source>
</reference>
<proteinExistence type="predicted"/>
<protein>
    <recommendedName>
        <fullName evidence="3">DUF721 domain-containing protein</fullName>
    </recommendedName>
</protein>
<evidence type="ECO:0008006" key="3">
    <source>
        <dbReference type="Google" id="ProtNLM"/>
    </source>
</evidence>
<gene>
    <name evidence="1" type="ORF">CDSE_0872</name>
</gene>